<gene>
    <name evidence="2" type="ORF">J2Z62_000675</name>
</gene>
<proteinExistence type="predicted"/>
<protein>
    <recommendedName>
        <fullName evidence="4">Lipoprotein</fullName>
    </recommendedName>
</protein>
<name>A0ABU0LZV0_9BACT</name>
<reference evidence="2" key="1">
    <citation type="submission" date="2023-07" db="EMBL/GenBank/DDBJ databases">
        <title>Genomic Encyclopedia of Type Strains, Phase IV (KMG-IV): sequencing the most valuable type-strain genomes for metagenomic binning, comparative biology and taxonomic classification.</title>
        <authorList>
            <person name="Goeker M."/>
        </authorList>
    </citation>
    <scope>NUCLEOTIDE SEQUENCE [LARGE SCALE GENOMIC DNA]</scope>
    <source>
        <strain evidence="2">DSM 21204</strain>
    </source>
</reference>
<evidence type="ECO:0000313" key="3">
    <source>
        <dbReference type="Proteomes" id="UP001240643"/>
    </source>
</evidence>
<sequence>MKFNKNSKLRLVTTLGYFSSLLLSACSGGNDRVADTNIGKPNTVLVMKNNQENKVFTNLEVTKVSDNKGFSQLHFSQEFGLLTINQDHVLQTFKNNQWTTISDHVFPNSPISASGGRISFLDSDQKYVWYENGTKAVSDFVVSPYSYAVHLGIANIVVAKINGQYTLTRVSRSGSRITIDNSSRSLFSEYTQPLQIDWNNSNHGNGHIVAYGEPTTEYNHYIFDPNRKHNFKKLFYFERHDMNDLRGELRLANGTVFEDDVFDVLFYKNKTYLVTTTANATEGARINLISYEKESETSNKFNLKIVASSQPIASGNRWISPIVLNNQIYANLTNDTESDLVKFNLLDLQKTELAKGISFHETGENSGAVYGYLNNNLFARSTDYQSLKVINLTDPTKTLTEDFRQKIIQIVTGQNSAFVRLADGTIHEIKPVIADTK</sequence>
<dbReference type="EMBL" id="JAUSWO010000001">
    <property type="protein sequence ID" value="MDQ0514237.1"/>
    <property type="molecule type" value="Genomic_DNA"/>
</dbReference>
<dbReference type="Proteomes" id="UP001240643">
    <property type="component" value="Unassembled WGS sequence"/>
</dbReference>
<organism evidence="2 3">
    <name type="scientific">Mycoplasmoides fastidiosum</name>
    <dbReference type="NCBI Taxonomy" id="92758"/>
    <lineage>
        <taxon>Bacteria</taxon>
        <taxon>Bacillati</taxon>
        <taxon>Mycoplasmatota</taxon>
        <taxon>Mycoplasmoidales</taxon>
        <taxon>Mycoplasmoidaceae</taxon>
        <taxon>Mycoplasmoides</taxon>
    </lineage>
</organism>
<dbReference type="PROSITE" id="PS51257">
    <property type="entry name" value="PROKAR_LIPOPROTEIN"/>
    <property type="match status" value="1"/>
</dbReference>
<accession>A0ABU0LZV0</accession>
<evidence type="ECO:0000256" key="1">
    <source>
        <dbReference type="SAM" id="SignalP"/>
    </source>
</evidence>
<comment type="caution">
    <text evidence="2">The sequence shown here is derived from an EMBL/GenBank/DDBJ whole genome shotgun (WGS) entry which is preliminary data.</text>
</comment>
<dbReference type="RefSeq" id="WP_256547075.1">
    <property type="nucleotide sequence ID" value="NZ_CP101809.1"/>
</dbReference>
<feature type="chain" id="PRO_5046352768" description="Lipoprotein" evidence="1">
    <location>
        <begin position="26"/>
        <end position="437"/>
    </location>
</feature>
<keyword evidence="3" id="KW-1185">Reference proteome</keyword>
<evidence type="ECO:0008006" key="4">
    <source>
        <dbReference type="Google" id="ProtNLM"/>
    </source>
</evidence>
<keyword evidence="1" id="KW-0732">Signal</keyword>
<evidence type="ECO:0000313" key="2">
    <source>
        <dbReference type="EMBL" id="MDQ0514237.1"/>
    </source>
</evidence>
<feature type="signal peptide" evidence="1">
    <location>
        <begin position="1"/>
        <end position="25"/>
    </location>
</feature>